<name>A0ABD1E551_HYPHA</name>
<protein>
    <recommendedName>
        <fullName evidence="4">BZIP domain-containing protein</fullName>
    </recommendedName>
</protein>
<gene>
    <name evidence="2" type="ORF">ABEB36_013639</name>
</gene>
<dbReference type="Proteomes" id="UP001566132">
    <property type="component" value="Unassembled WGS sequence"/>
</dbReference>
<proteinExistence type="predicted"/>
<evidence type="ECO:0000256" key="1">
    <source>
        <dbReference type="SAM" id="Coils"/>
    </source>
</evidence>
<evidence type="ECO:0000313" key="3">
    <source>
        <dbReference type="Proteomes" id="UP001566132"/>
    </source>
</evidence>
<keyword evidence="1" id="KW-0175">Coiled coil</keyword>
<reference evidence="2 3" key="1">
    <citation type="submission" date="2024-05" db="EMBL/GenBank/DDBJ databases">
        <title>Genetic variation in Jamaican populations of the coffee berry borer (Hypothenemus hampei).</title>
        <authorList>
            <person name="Errbii M."/>
            <person name="Myrie A."/>
        </authorList>
    </citation>
    <scope>NUCLEOTIDE SEQUENCE [LARGE SCALE GENOMIC DNA]</scope>
    <source>
        <strain evidence="2">JA-Hopewell-2020-01-JO</strain>
        <tissue evidence="2">Whole body</tissue>
    </source>
</reference>
<feature type="coiled-coil region" evidence="1">
    <location>
        <begin position="180"/>
        <end position="218"/>
    </location>
</feature>
<dbReference type="AlphaFoldDB" id="A0ABD1E551"/>
<organism evidence="2 3">
    <name type="scientific">Hypothenemus hampei</name>
    <name type="common">Coffee berry borer</name>
    <dbReference type="NCBI Taxonomy" id="57062"/>
    <lineage>
        <taxon>Eukaryota</taxon>
        <taxon>Metazoa</taxon>
        <taxon>Ecdysozoa</taxon>
        <taxon>Arthropoda</taxon>
        <taxon>Hexapoda</taxon>
        <taxon>Insecta</taxon>
        <taxon>Pterygota</taxon>
        <taxon>Neoptera</taxon>
        <taxon>Endopterygota</taxon>
        <taxon>Coleoptera</taxon>
        <taxon>Polyphaga</taxon>
        <taxon>Cucujiformia</taxon>
        <taxon>Curculionidae</taxon>
        <taxon>Scolytinae</taxon>
        <taxon>Hypothenemus</taxon>
    </lineage>
</organism>
<evidence type="ECO:0008006" key="4">
    <source>
        <dbReference type="Google" id="ProtNLM"/>
    </source>
</evidence>
<dbReference type="EMBL" id="JBDJPC010000011">
    <property type="protein sequence ID" value="KAL1489703.1"/>
    <property type="molecule type" value="Genomic_DNA"/>
</dbReference>
<comment type="caution">
    <text evidence="2">The sequence shown here is derived from an EMBL/GenBank/DDBJ whole genome shotgun (WGS) entry which is preliminary data.</text>
</comment>
<evidence type="ECO:0000313" key="2">
    <source>
        <dbReference type="EMBL" id="KAL1489703.1"/>
    </source>
</evidence>
<keyword evidence="3" id="KW-1185">Reference proteome</keyword>
<sequence>MVETNAVFDIIINVMNPNTVYGLKNNYDDDANREELMPKNIDVNNQFEIDAEEYTCIEKEINYLETDGNEKMDHQLDDLNIPPFLSSNVLFSTSSESVEQLKLTNSKDPRHCTETNSGELKEIRGKKLNSYSSNMLRTAKNKKLCVRGKETARTRNQKTLFAVKLDYLQAKLKHIENDERRKAEVHKNEERRKAERHEKEMELLLLNLEKKNFELRNRYIVYKLKWS</sequence>
<accession>A0ABD1E551</accession>